<dbReference type="PANTHER" id="PTHR42935">
    <property type="entry name" value="SLR0930 PROTEIN"/>
    <property type="match status" value="1"/>
</dbReference>
<dbReference type="RefSeq" id="WP_133570943.1">
    <property type="nucleotide sequence ID" value="NZ_SNYR01000001.1"/>
</dbReference>
<dbReference type="CDD" id="cd00009">
    <property type="entry name" value="AAA"/>
    <property type="match status" value="1"/>
</dbReference>
<sequence length="288" mass="32234">MKLKEFLADIAQSLRVLASRPSSEKVKITDANAYQWEGGAGQLLPVVNVNRVELDLLQGIEPQKKTLLDNSLQFAKGLGANNALLWGAKGMGKSSIVKAIHGEINARGKNDAEIKRLILVEIHREDISTLPELMRKLAVHDAQFLVYCDDLSFDREETDYKALKTVLDGGLEGRPKNVLFYATSNRRHLIARDMIDNEARAAIHSNEANDEKISLSDRFGLWIGFHNCDQDTFLEMINGYCAYYGIEETPENIRAQAIEWAQTRGSRSGRVAIQFVRHLAGKKGRAIN</sequence>
<dbReference type="AlphaFoldDB" id="A0A4R6VU66"/>
<dbReference type="SUPFAM" id="SSF52540">
    <property type="entry name" value="P-loop containing nucleoside triphosphate hydrolases"/>
    <property type="match status" value="1"/>
</dbReference>
<dbReference type="OrthoDB" id="9812140at2"/>
<comment type="caution">
    <text evidence="1">The sequence shown here is derived from an EMBL/GenBank/DDBJ whole genome shotgun (WGS) entry which is preliminary data.</text>
</comment>
<dbReference type="Proteomes" id="UP000295391">
    <property type="component" value="Unassembled WGS sequence"/>
</dbReference>
<keyword evidence="2" id="KW-1185">Reference proteome</keyword>
<dbReference type="Gene3D" id="3.40.50.300">
    <property type="entry name" value="P-loop containing nucleotide triphosphate hydrolases"/>
    <property type="match status" value="1"/>
</dbReference>
<proteinExistence type="predicted"/>
<dbReference type="InterPro" id="IPR008533">
    <property type="entry name" value="DUF815"/>
</dbReference>
<dbReference type="Pfam" id="PF05673">
    <property type="entry name" value="DUF815"/>
    <property type="match status" value="1"/>
</dbReference>
<reference evidence="1 2" key="1">
    <citation type="submission" date="2019-03" db="EMBL/GenBank/DDBJ databases">
        <title>Genomic Encyclopedia of Type Strains, Phase III (KMG-III): the genomes of soil and plant-associated and newly described type strains.</title>
        <authorList>
            <person name="Whitman W."/>
        </authorList>
    </citation>
    <scope>NUCLEOTIDE SEQUENCE [LARGE SCALE GENOMIC DNA]</scope>
    <source>
        <strain evidence="1 2">CGMCC 1.7002</strain>
    </source>
</reference>
<accession>A0A4R6VU66</accession>
<evidence type="ECO:0000313" key="2">
    <source>
        <dbReference type="Proteomes" id="UP000295391"/>
    </source>
</evidence>
<name>A0A4R6VU66_9HYPH</name>
<protein>
    <submittedName>
        <fullName evidence="1">Uncharacterized protein</fullName>
    </submittedName>
</protein>
<evidence type="ECO:0000313" key="1">
    <source>
        <dbReference type="EMBL" id="TDQ66234.1"/>
    </source>
</evidence>
<dbReference type="PANTHER" id="PTHR42935:SF1">
    <property type="entry name" value="SLR0930 PROTEIN"/>
    <property type="match status" value="1"/>
</dbReference>
<gene>
    <name evidence="1" type="ORF">ATL17_0225</name>
</gene>
<dbReference type="InterPro" id="IPR027417">
    <property type="entry name" value="P-loop_NTPase"/>
</dbReference>
<organism evidence="1 2">
    <name type="scientific">Maritalea mobilis</name>
    <dbReference type="NCBI Taxonomy" id="483324"/>
    <lineage>
        <taxon>Bacteria</taxon>
        <taxon>Pseudomonadati</taxon>
        <taxon>Pseudomonadota</taxon>
        <taxon>Alphaproteobacteria</taxon>
        <taxon>Hyphomicrobiales</taxon>
        <taxon>Devosiaceae</taxon>
        <taxon>Maritalea</taxon>
    </lineage>
</organism>
<dbReference type="EMBL" id="SNYR01000001">
    <property type="protein sequence ID" value="TDQ66234.1"/>
    <property type="molecule type" value="Genomic_DNA"/>
</dbReference>